<evidence type="ECO:0000256" key="8">
    <source>
        <dbReference type="ARBA" id="ARBA00022597"/>
    </source>
</evidence>
<keyword evidence="9 15" id="KW-0812">Transmembrane</keyword>
<evidence type="ECO:0000256" key="15">
    <source>
        <dbReference type="SAM" id="Phobius"/>
    </source>
</evidence>
<dbReference type="GO" id="GO:0055056">
    <property type="term" value="F:D-glucose transmembrane transporter activity"/>
    <property type="evidence" value="ECO:0007669"/>
    <property type="project" value="TreeGrafter"/>
</dbReference>
<evidence type="ECO:0000256" key="13">
    <source>
        <dbReference type="ARBA" id="ARBA00031099"/>
    </source>
</evidence>
<dbReference type="KEGG" id="gsh:117365514"/>
<evidence type="ECO:0000256" key="14">
    <source>
        <dbReference type="RuleBase" id="RU003346"/>
    </source>
</evidence>
<evidence type="ECO:0000256" key="9">
    <source>
        <dbReference type="ARBA" id="ARBA00022692"/>
    </source>
</evidence>
<keyword evidence="17" id="KW-1185">Reference proteome</keyword>
<keyword evidence="10 15" id="KW-1133">Transmembrane helix</keyword>
<dbReference type="GeneID" id="117365514"/>
<feature type="transmembrane region" description="Helical" evidence="15">
    <location>
        <begin position="122"/>
        <end position="142"/>
    </location>
</feature>
<dbReference type="SUPFAM" id="SSF103473">
    <property type="entry name" value="MFS general substrate transporter"/>
    <property type="match status" value="1"/>
</dbReference>
<feature type="transmembrane region" description="Helical" evidence="15">
    <location>
        <begin position="62"/>
        <end position="85"/>
    </location>
</feature>
<keyword evidence="11 15" id="KW-0472">Membrane</keyword>
<evidence type="ECO:0000259" key="16">
    <source>
        <dbReference type="PROSITE" id="PS50850"/>
    </source>
</evidence>
<evidence type="ECO:0000256" key="12">
    <source>
        <dbReference type="ARBA" id="ARBA00029961"/>
    </source>
</evidence>
<feature type="transmembrane region" description="Helical" evidence="15">
    <location>
        <begin position="364"/>
        <end position="390"/>
    </location>
</feature>
<dbReference type="GO" id="GO:1990539">
    <property type="term" value="P:fructose import across plasma membrane"/>
    <property type="evidence" value="ECO:0007669"/>
    <property type="project" value="UniProtKB-ARBA"/>
</dbReference>
<evidence type="ECO:0000256" key="4">
    <source>
        <dbReference type="ARBA" id="ARBA00007004"/>
    </source>
</evidence>
<feature type="transmembrane region" description="Helical" evidence="15">
    <location>
        <begin position="154"/>
        <end position="173"/>
    </location>
</feature>
<evidence type="ECO:0000256" key="1">
    <source>
        <dbReference type="ARBA" id="ARBA00000590"/>
    </source>
</evidence>
<feature type="transmembrane region" description="Helical" evidence="15">
    <location>
        <begin position="185"/>
        <end position="206"/>
    </location>
</feature>
<keyword evidence="6 14" id="KW-0813">Transport</keyword>
<dbReference type="InterPro" id="IPR045263">
    <property type="entry name" value="GLUT"/>
</dbReference>
<feature type="transmembrane region" description="Helical" evidence="15">
    <location>
        <begin position="337"/>
        <end position="358"/>
    </location>
</feature>
<dbReference type="Gene3D" id="1.20.1250.20">
    <property type="entry name" value="MFS general substrate transporter like domains"/>
    <property type="match status" value="1"/>
</dbReference>
<dbReference type="GO" id="GO:0005353">
    <property type="term" value="F:fructose transmembrane transporter activity"/>
    <property type="evidence" value="ECO:0007669"/>
    <property type="project" value="UniProtKB-ARBA"/>
</dbReference>
<name>A0A6P8S4S7_GEOSA</name>
<dbReference type="InterPro" id="IPR005828">
    <property type="entry name" value="MFS_sugar_transport-like"/>
</dbReference>
<evidence type="ECO:0000256" key="3">
    <source>
        <dbReference type="ARBA" id="ARBA00004651"/>
    </source>
</evidence>
<comment type="similarity">
    <text evidence="4">Belongs to the major facilitator superfamily. Sugar transporter (TC 2.A.1.1) family. Glucose transporter subfamily.</text>
</comment>
<organism evidence="17 18">
    <name type="scientific">Geotrypetes seraphini</name>
    <name type="common">Gaboon caecilian</name>
    <name type="synonym">Caecilia seraphini</name>
    <dbReference type="NCBI Taxonomy" id="260995"/>
    <lineage>
        <taxon>Eukaryota</taxon>
        <taxon>Metazoa</taxon>
        <taxon>Chordata</taxon>
        <taxon>Craniata</taxon>
        <taxon>Vertebrata</taxon>
        <taxon>Euteleostomi</taxon>
        <taxon>Amphibia</taxon>
        <taxon>Gymnophiona</taxon>
        <taxon>Geotrypetes</taxon>
    </lineage>
</organism>
<keyword evidence="7" id="KW-1003">Cell membrane</keyword>
<evidence type="ECO:0000256" key="6">
    <source>
        <dbReference type="ARBA" id="ARBA00022448"/>
    </source>
</evidence>
<feature type="transmembrane region" description="Helical" evidence="15">
    <location>
        <begin position="307"/>
        <end position="330"/>
    </location>
</feature>
<proteinExistence type="inferred from homology"/>
<dbReference type="GO" id="GO:0042383">
    <property type="term" value="C:sarcolemma"/>
    <property type="evidence" value="ECO:0007669"/>
    <property type="project" value="UniProtKB-SubCell"/>
</dbReference>
<dbReference type="Pfam" id="PF00083">
    <property type="entry name" value="Sugar_tr"/>
    <property type="match status" value="1"/>
</dbReference>
<comment type="catalytic activity">
    <reaction evidence="1">
        <text>D-fructose(out) = D-fructose(in)</text>
        <dbReference type="Rhea" id="RHEA:60372"/>
        <dbReference type="ChEBI" id="CHEBI:37721"/>
    </reaction>
</comment>
<gene>
    <name evidence="18" type="primary">LOC117365514</name>
</gene>
<dbReference type="PROSITE" id="PS50850">
    <property type="entry name" value="MFS"/>
    <property type="match status" value="1"/>
</dbReference>
<feature type="transmembrane region" description="Helical" evidence="15">
    <location>
        <begin position="432"/>
        <end position="452"/>
    </location>
</feature>
<dbReference type="FunFam" id="1.20.1250.20:FF:001511">
    <property type="entry name" value="Solute carrier family 2, facilitated glucose transporter member 5"/>
    <property type="match status" value="1"/>
</dbReference>
<evidence type="ECO:0000256" key="10">
    <source>
        <dbReference type="ARBA" id="ARBA00022989"/>
    </source>
</evidence>
<dbReference type="GO" id="GO:0046323">
    <property type="term" value="P:D-glucose import"/>
    <property type="evidence" value="ECO:0007669"/>
    <property type="project" value="TreeGrafter"/>
</dbReference>
<protein>
    <recommendedName>
        <fullName evidence="5">Solute carrier family 2, facilitated glucose transporter member 5</fullName>
    </recommendedName>
    <alternativeName>
        <fullName evidence="13">Fructose transporter</fullName>
    </alternativeName>
    <alternativeName>
        <fullName evidence="12">Glucose transporter type 5, small intestine</fullName>
    </alternativeName>
</protein>
<reference evidence="18" key="1">
    <citation type="submission" date="2025-08" db="UniProtKB">
        <authorList>
            <consortium name="RefSeq"/>
        </authorList>
    </citation>
    <scope>IDENTIFICATION</scope>
</reference>
<dbReference type="AlphaFoldDB" id="A0A6P8S4S7"/>
<dbReference type="PANTHER" id="PTHR23503:SF54">
    <property type="entry name" value="MAJOR FACILITATOR SUPERFAMILY (MFS) PROFILE DOMAIN-CONTAINING PROTEIN"/>
    <property type="match status" value="1"/>
</dbReference>
<evidence type="ECO:0000256" key="5">
    <source>
        <dbReference type="ARBA" id="ARBA00015973"/>
    </source>
</evidence>
<evidence type="ECO:0000256" key="2">
    <source>
        <dbReference type="ARBA" id="ARBA00004135"/>
    </source>
</evidence>
<comment type="subcellular location">
    <subcellularLocation>
        <location evidence="2">Cell membrane</location>
        <location evidence="2">Sarcolemma</location>
    </subcellularLocation>
    <subcellularLocation>
        <location evidence="3">Cell membrane</location>
        <topology evidence="3">Multi-pass membrane protein</topology>
    </subcellularLocation>
</comment>
<keyword evidence="8" id="KW-0762">Sugar transport</keyword>
<dbReference type="GO" id="GO:0070837">
    <property type="term" value="P:dehydroascorbic acid transport"/>
    <property type="evidence" value="ECO:0007669"/>
    <property type="project" value="TreeGrafter"/>
</dbReference>
<dbReference type="PANTHER" id="PTHR23503">
    <property type="entry name" value="SOLUTE CARRIER FAMILY 2"/>
    <property type="match status" value="1"/>
</dbReference>
<feature type="domain" description="Major facilitator superfamily (MFS) profile" evidence="16">
    <location>
        <begin position="14"/>
        <end position="456"/>
    </location>
</feature>
<feature type="transmembrane region" description="Helical" evidence="15">
    <location>
        <begin position="7"/>
        <end position="27"/>
    </location>
</feature>
<dbReference type="PRINTS" id="PR00171">
    <property type="entry name" value="SUGRTRNSPORT"/>
</dbReference>
<dbReference type="InterPro" id="IPR036259">
    <property type="entry name" value="MFS_trans_sf"/>
</dbReference>
<evidence type="ECO:0000313" key="17">
    <source>
        <dbReference type="Proteomes" id="UP000515159"/>
    </source>
</evidence>
<accession>A0A6P8S4S7</accession>
<dbReference type="RefSeq" id="XP_033811886.1">
    <property type="nucleotide sequence ID" value="XM_033955995.1"/>
</dbReference>
<dbReference type="InterPro" id="IPR005829">
    <property type="entry name" value="Sugar_transporter_CS"/>
</dbReference>
<dbReference type="OrthoDB" id="4142200at2759"/>
<dbReference type="InterPro" id="IPR003663">
    <property type="entry name" value="Sugar/inositol_transpt"/>
</dbReference>
<dbReference type="InParanoid" id="A0A6P8S4S7"/>
<dbReference type="Proteomes" id="UP000515159">
    <property type="component" value="Chromosome 8"/>
</dbReference>
<dbReference type="InterPro" id="IPR020846">
    <property type="entry name" value="MFS_dom"/>
</dbReference>
<feature type="transmembrane region" description="Helical" evidence="15">
    <location>
        <begin position="97"/>
        <end position="116"/>
    </location>
</feature>
<feature type="transmembrane region" description="Helical" evidence="15">
    <location>
        <begin position="402"/>
        <end position="426"/>
    </location>
</feature>
<dbReference type="PROSITE" id="PS00217">
    <property type="entry name" value="SUGAR_TRANSPORT_2"/>
    <property type="match status" value="1"/>
</dbReference>
<feature type="transmembrane region" description="Helical" evidence="15">
    <location>
        <begin position="272"/>
        <end position="292"/>
    </location>
</feature>
<dbReference type="NCBIfam" id="TIGR00879">
    <property type="entry name" value="SP"/>
    <property type="match status" value="1"/>
</dbReference>
<evidence type="ECO:0000256" key="7">
    <source>
        <dbReference type="ARBA" id="ARBA00022475"/>
    </source>
</evidence>
<sequence length="494" mass="55494">MKKEVQYRLLILLIFVLGIGGSFHHGFHIAVINAPSLYIKSFINETWQNRYNSTVNEKTLKVLWSSVVSMFSVGGFLGSLMMEYLTGKYGKMKCQMWNNIVVLGGSLLMGFCTMAGSFEMILFGRLLFGFSAGLGLSIHLQYLAEIAPKRLRGLTNTTAAIFGTVGKLTGQILGLREILGTKFWWPLLLACTCITALIQFVTLPCFPETPPYILIQKEDIEGCKKVMQQLWGNKDHQGELADLLKEQALRKTKNQMTPLHLLRDRSLRWQRYFLVFLVLSFQFSGVNAIYFYSYDVFRTAGFSLEEIPYLTLGIGASEAIATVLCCFVIERMGRKKLLLSGYGLMAFSLGLLTVTLSLKDYYSWVPYCSLGLIFLYILFFGVGAGVSLSIMSEIFTQSSRAAAFVIIGSLNWAGIYVISVIFPFIVDSMGQYCFLIFLGFIVSSWIFNFLFLPETKGKSSMDIMMEFNKLNFGSAYTHSASENPQEANEKCSVL</sequence>
<evidence type="ECO:0000256" key="11">
    <source>
        <dbReference type="ARBA" id="ARBA00023136"/>
    </source>
</evidence>
<evidence type="ECO:0000313" key="18">
    <source>
        <dbReference type="RefSeq" id="XP_033811886.1"/>
    </source>
</evidence>